<proteinExistence type="predicted"/>
<evidence type="ECO:0000313" key="4">
    <source>
        <dbReference type="Proteomes" id="UP001367771"/>
    </source>
</evidence>
<sequence length="83" mass="8638">MQMARPSKANQLAAIQARREVLQAKLVALDERAKAAELAARDAGRPTLLAALGRVKSATICKPTAPLLTSPGQPSRPDAGALP</sequence>
<feature type="region of interest" description="Disordered" evidence="2">
    <location>
        <begin position="64"/>
        <end position="83"/>
    </location>
</feature>
<comment type="caution">
    <text evidence="3">The sequence shown here is derived from an EMBL/GenBank/DDBJ whole genome shotgun (WGS) entry which is preliminary data.</text>
</comment>
<gene>
    <name evidence="3" type="ORF">V8201_17360</name>
</gene>
<dbReference type="EMBL" id="JBBBDM010000015">
    <property type="protein sequence ID" value="MEI5688864.1"/>
    <property type="molecule type" value="Genomic_DNA"/>
</dbReference>
<dbReference type="RefSeq" id="WP_271301006.1">
    <property type="nucleotide sequence ID" value="NZ_JBBBDM010000015.1"/>
</dbReference>
<name>A0ABU8H718_9SPHN</name>
<reference evidence="3 4" key="1">
    <citation type="journal article" date="2013" name="Int. J. Syst. Evol. Microbiol.">
        <title>Sphingomonas kyungheensis sp. nov., a bacterium with ginsenoside-converting activity isolated from soil of a ginseng field.</title>
        <authorList>
            <person name="Son H.M."/>
            <person name="Yang J.E."/>
            <person name="Park Y."/>
            <person name="Han C.K."/>
            <person name="Kim S.G."/>
            <person name="Kook M."/>
            <person name="Yi T.H."/>
        </authorList>
    </citation>
    <scope>NUCLEOTIDE SEQUENCE [LARGE SCALE GENOMIC DNA]</scope>
    <source>
        <strain evidence="3 4">LMG 26582</strain>
    </source>
</reference>
<accession>A0ABU8H718</accession>
<protein>
    <submittedName>
        <fullName evidence="3">Uncharacterized protein</fullName>
    </submittedName>
</protein>
<evidence type="ECO:0000256" key="1">
    <source>
        <dbReference type="SAM" id="Coils"/>
    </source>
</evidence>
<keyword evidence="1" id="KW-0175">Coiled coil</keyword>
<organism evidence="3 4">
    <name type="scientific">Sphingomonas kyungheensis</name>
    <dbReference type="NCBI Taxonomy" id="1069987"/>
    <lineage>
        <taxon>Bacteria</taxon>
        <taxon>Pseudomonadati</taxon>
        <taxon>Pseudomonadota</taxon>
        <taxon>Alphaproteobacteria</taxon>
        <taxon>Sphingomonadales</taxon>
        <taxon>Sphingomonadaceae</taxon>
        <taxon>Sphingomonas</taxon>
    </lineage>
</organism>
<dbReference type="Proteomes" id="UP001367771">
    <property type="component" value="Unassembled WGS sequence"/>
</dbReference>
<evidence type="ECO:0000256" key="2">
    <source>
        <dbReference type="SAM" id="MobiDB-lite"/>
    </source>
</evidence>
<evidence type="ECO:0000313" key="3">
    <source>
        <dbReference type="EMBL" id="MEI5688864.1"/>
    </source>
</evidence>
<keyword evidence="4" id="KW-1185">Reference proteome</keyword>
<feature type="coiled-coil region" evidence="1">
    <location>
        <begin position="12"/>
        <end position="39"/>
    </location>
</feature>